<dbReference type="Proteomes" id="UP001575181">
    <property type="component" value="Unassembled WGS sequence"/>
</dbReference>
<gene>
    <name evidence="2" type="ORF">ACERLL_04800</name>
</gene>
<dbReference type="EMBL" id="JBGUAW010000003">
    <property type="protein sequence ID" value="MFA9460138.1"/>
    <property type="molecule type" value="Genomic_DNA"/>
</dbReference>
<evidence type="ECO:0000313" key="2">
    <source>
        <dbReference type="EMBL" id="MFA9460138.1"/>
    </source>
</evidence>
<organism evidence="2 3">
    <name type="scientific">Thiohalorhabdus methylotrophus</name>
    <dbReference type="NCBI Taxonomy" id="3242694"/>
    <lineage>
        <taxon>Bacteria</taxon>
        <taxon>Pseudomonadati</taxon>
        <taxon>Pseudomonadota</taxon>
        <taxon>Gammaproteobacteria</taxon>
        <taxon>Thiohalorhabdales</taxon>
        <taxon>Thiohalorhabdaceae</taxon>
        <taxon>Thiohalorhabdus</taxon>
    </lineage>
</organism>
<feature type="compositionally biased region" description="Pro residues" evidence="1">
    <location>
        <begin position="205"/>
        <end position="215"/>
    </location>
</feature>
<sequence>MTSPDSRRRILLTQEAARLMVEEGIKDFGVAKRKASRHLGGGPRNTKDLPTNREIQDEVELRLRMYRDTPDSRAHLRVLREAALDAMRFFAEFRPRLVGSVLDGTATEHSDVNLHLFSETAEDVEIFLHDSGIPFERAVHRRQVGKEADEFPAIALVVDGVRVTATIFPPEGIRQAPRSSVTGRPVDRAKIPQVEALLAEEPEESAPPPGTGTDD</sequence>
<evidence type="ECO:0008006" key="4">
    <source>
        <dbReference type="Google" id="ProtNLM"/>
    </source>
</evidence>
<name>A0ABV4TS33_9GAMM</name>
<protein>
    <recommendedName>
        <fullName evidence="4">Polymerase nucleotidyl transferase domain-containing protein</fullName>
    </recommendedName>
</protein>
<proteinExistence type="predicted"/>
<comment type="caution">
    <text evidence="2">The sequence shown here is derived from an EMBL/GenBank/DDBJ whole genome shotgun (WGS) entry which is preliminary data.</text>
</comment>
<accession>A0ABV4TS33</accession>
<feature type="region of interest" description="Disordered" evidence="1">
    <location>
        <begin position="196"/>
        <end position="215"/>
    </location>
</feature>
<evidence type="ECO:0000313" key="3">
    <source>
        <dbReference type="Proteomes" id="UP001575181"/>
    </source>
</evidence>
<reference evidence="2 3" key="1">
    <citation type="submission" date="2024-08" db="EMBL/GenBank/DDBJ databases">
        <title>Whole-genome sequencing of halo(alkali)philic microorganisms from hypersaline lakes.</title>
        <authorList>
            <person name="Sorokin D.Y."/>
            <person name="Merkel A.Y."/>
            <person name="Messina E."/>
            <person name="Yakimov M."/>
        </authorList>
    </citation>
    <scope>NUCLEOTIDE SEQUENCE [LARGE SCALE GENOMIC DNA]</scope>
    <source>
        <strain evidence="2 3">Cl-TMA</strain>
    </source>
</reference>
<dbReference type="RefSeq" id="WP_373654926.1">
    <property type="nucleotide sequence ID" value="NZ_JBGUAW010000003.1"/>
</dbReference>
<keyword evidence="3" id="KW-1185">Reference proteome</keyword>
<evidence type="ECO:0000256" key="1">
    <source>
        <dbReference type="SAM" id="MobiDB-lite"/>
    </source>
</evidence>